<evidence type="ECO:0000256" key="12">
    <source>
        <dbReference type="ARBA" id="ARBA00023012"/>
    </source>
</evidence>
<dbReference type="InterPro" id="IPR003660">
    <property type="entry name" value="HAMP_dom"/>
</dbReference>
<evidence type="ECO:0000313" key="18">
    <source>
        <dbReference type="Proteomes" id="UP001589747"/>
    </source>
</evidence>
<dbReference type="InterPro" id="IPR050398">
    <property type="entry name" value="HssS/ArlS-like"/>
</dbReference>
<keyword evidence="6" id="KW-0808">Transferase</keyword>
<sequence length="492" mass="56317">MSIRLKLLLSYAAMLIVPLLSIILISLMMVIYFRGDLQSMKGIYESTEDMFDNEGIEHISKELNRTIEQRPRVIQDPAYLHEIDTDLQPLASSLVIRLKDRLIYQSDVLNAAPALIRNLPAYNDHDIWDRFPSTKFGNSFYSFVQLDFLSADKEPGSVFVITKINPITYYTRKFFPILFVSLILTMIVTHVLLTYFMSKHIIRPLVALRRAVGEMKEGNLEYGIEVSSKDEIGQLGIAFEEMRLKLRESIQVQQQYEENRKELISNISHDLKTPITAIKGYVDGIMDGIADTPERNIKYMKTIAKKAEEMDYLINELFLYAKLDLNRLPFMFESVNFKQFILDWSEDLKFELEKVGISFHSNVQIDSHVQVSMDRDHFNRVLNNIIQNSMKYMDKTAKKIELTAYCANESAVLEITDNGQGIEKSELSSIFERFYRTDESRNSKTGGSGLGLAIAKQIMEGHEGSIEALSDLSIGTTIKLTIPINKKGPDEP</sequence>
<dbReference type="Gene3D" id="3.30.565.10">
    <property type="entry name" value="Histidine kinase-like ATPase, C-terminal domain"/>
    <property type="match status" value="1"/>
</dbReference>
<dbReference type="CDD" id="cd00075">
    <property type="entry name" value="HATPase"/>
    <property type="match status" value="1"/>
</dbReference>
<keyword evidence="9 17" id="KW-0418">Kinase</keyword>
<feature type="transmembrane region" description="Helical" evidence="14">
    <location>
        <begin position="174"/>
        <end position="197"/>
    </location>
</feature>
<evidence type="ECO:0000256" key="14">
    <source>
        <dbReference type="SAM" id="Phobius"/>
    </source>
</evidence>
<dbReference type="InterPro" id="IPR036097">
    <property type="entry name" value="HisK_dim/P_sf"/>
</dbReference>
<dbReference type="SUPFAM" id="SSF158472">
    <property type="entry name" value="HAMP domain-like"/>
    <property type="match status" value="1"/>
</dbReference>
<keyword evidence="10" id="KW-0067">ATP-binding</keyword>
<dbReference type="PANTHER" id="PTHR45528:SF1">
    <property type="entry name" value="SENSOR HISTIDINE KINASE CPXA"/>
    <property type="match status" value="1"/>
</dbReference>
<dbReference type="RefSeq" id="WP_377498277.1">
    <property type="nucleotide sequence ID" value="NZ_JBHMDO010000034.1"/>
</dbReference>
<dbReference type="InterPro" id="IPR003661">
    <property type="entry name" value="HisK_dim/P_dom"/>
</dbReference>
<dbReference type="PRINTS" id="PR00344">
    <property type="entry name" value="BCTRLSENSOR"/>
</dbReference>
<evidence type="ECO:0000256" key="13">
    <source>
        <dbReference type="ARBA" id="ARBA00023136"/>
    </source>
</evidence>
<evidence type="ECO:0000256" key="9">
    <source>
        <dbReference type="ARBA" id="ARBA00022777"/>
    </source>
</evidence>
<dbReference type="Proteomes" id="UP001589747">
    <property type="component" value="Unassembled WGS sequence"/>
</dbReference>
<comment type="catalytic activity">
    <reaction evidence="1">
        <text>ATP + protein L-histidine = ADP + protein N-phospho-L-histidine.</text>
        <dbReference type="EC" id="2.7.13.3"/>
    </reaction>
</comment>
<dbReference type="EMBL" id="JBHMDO010000034">
    <property type="protein sequence ID" value="MFB9328712.1"/>
    <property type="molecule type" value="Genomic_DNA"/>
</dbReference>
<dbReference type="InterPro" id="IPR003594">
    <property type="entry name" value="HATPase_dom"/>
</dbReference>
<dbReference type="SUPFAM" id="SSF47384">
    <property type="entry name" value="Homodimeric domain of signal transducing histidine kinase"/>
    <property type="match status" value="1"/>
</dbReference>
<dbReference type="PROSITE" id="PS50885">
    <property type="entry name" value="HAMP"/>
    <property type="match status" value="1"/>
</dbReference>
<feature type="domain" description="Histidine kinase" evidence="15">
    <location>
        <begin position="266"/>
        <end position="486"/>
    </location>
</feature>
<proteinExistence type="predicted"/>
<evidence type="ECO:0000256" key="6">
    <source>
        <dbReference type="ARBA" id="ARBA00022679"/>
    </source>
</evidence>
<comment type="subcellular location">
    <subcellularLocation>
        <location evidence="2">Cell membrane</location>
        <topology evidence="2">Multi-pass membrane protein</topology>
    </subcellularLocation>
</comment>
<keyword evidence="5" id="KW-0597">Phosphoprotein</keyword>
<dbReference type="InterPro" id="IPR036890">
    <property type="entry name" value="HATPase_C_sf"/>
</dbReference>
<keyword evidence="8" id="KW-0547">Nucleotide-binding</keyword>
<dbReference type="Pfam" id="PF02518">
    <property type="entry name" value="HATPase_c"/>
    <property type="match status" value="1"/>
</dbReference>
<organism evidence="17 18">
    <name type="scientific">Paenibacillus aurantiacus</name>
    <dbReference type="NCBI Taxonomy" id="1936118"/>
    <lineage>
        <taxon>Bacteria</taxon>
        <taxon>Bacillati</taxon>
        <taxon>Bacillota</taxon>
        <taxon>Bacilli</taxon>
        <taxon>Bacillales</taxon>
        <taxon>Paenibacillaceae</taxon>
        <taxon>Paenibacillus</taxon>
    </lineage>
</organism>
<keyword evidence="11 14" id="KW-1133">Transmembrane helix</keyword>
<protein>
    <recommendedName>
        <fullName evidence="3">histidine kinase</fullName>
        <ecNumber evidence="3">2.7.13.3</ecNumber>
    </recommendedName>
</protein>
<evidence type="ECO:0000256" key="4">
    <source>
        <dbReference type="ARBA" id="ARBA00022475"/>
    </source>
</evidence>
<reference evidence="17 18" key="1">
    <citation type="submission" date="2024-09" db="EMBL/GenBank/DDBJ databases">
        <authorList>
            <person name="Sun Q."/>
            <person name="Mori K."/>
        </authorList>
    </citation>
    <scope>NUCLEOTIDE SEQUENCE [LARGE SCALE GENOMIC DNA]</scope>
    <source>
        <strain evidence="17 18">TISTR 2452</strain>
    </source>
</reference>
<dbReference type="CDD" id="cd00082">
    <property type="entry name" value="HisKA"/>
    <property type="match status" value="1"/>
</dbReference>
<dbReference type="SMART" id="SM00388">
    <property type="entry name" value="HisKA"/>
    <property type="match status" value="1"/>
</dbReference>
<dbReference type="InterPro" id="IPR005467">
    <property type="entry name" value="His_kinase_dom"/>
</dbReference>
<dbReference type="Gene3D" id="6.10.340.10">
    <property type="match status" value="1"/>
</dbReference>
<evidence type="ECO:0000313" key="17">
    <source>
        <dbReference type="EMBL" id="MFB9328712.1"/>
    </source>
</evidence>
<keyword evidence="13 14" id="KW-0472">Membrane</keyword>
<keyword evidence="12" id="KW-0902">Two-component regulatory system</keyword>
<keyword evidence="18" id="KW-1185">Reference proteome</keyword>
<evidence type="ECO:0000256" key="7">
    <source>
        <dbReference type="ARBA" id="ARBA00022692"/>
    </source>
</evidence>
<evidence type="ECO:0000256" key="2">
    <source>
        <dbReference type="ARBA" id="ARBA00004651"/>
    </source>
</evidence>
<evidence type="ECO:0000256" key="10">
    <source>
        <dbReference type="ARBA" id="ARBA00022840"/>
    </source>
</evidence>
<dbReference type="SMART" id="SM00304">
    <property type="entry name" value="HAMP"/>
    <property type="match status" value="1"/>
</dbReference>
<comment type="caution">
    <text evidence="17">The sequence shown here is derived from an EMBL/GenBank/DDBJ whole genome shotgun (WGS) entry which is preliminary data.</text>
</comment>
<name>A0ABV5KU01_9BACL</name>
<dbReference type="Pfam" id="PF00672">
    <property type="entry name" value="HAMP"/>
    <property type="match status" value="1"/>
</dbReference>
<evidence type="ECO:0000259" key="16">
    <source>
        <dbReference type="PROSITE" id="PS50885"/>
    </source>
</evidence>
<gene>
    <name evidence="17" type="ORF">ACFFSY_22485</name>
</gene>
<dbReference type="GO" id="GO:0016301">
    <property type="term" value="F:kinase activity"/>
    <property type="evidence" value="ECO:0007669"/>
    <property type="project" value="UniProtKB-KW"/>
</dbReference>
<dbReference type="PROSITE" id="PS50109">
    <property type="entry name" value="HIS_KIN"/>
    <property type="match status" value="1"/>
</dbReference>
<dbReference type="SMART" id="SM00387">
    <property type="entry name" value="HATPase_c"/>
    <property type="match status" value="1"/>
</dbReference>
<dbReference type="EC" id="2.7.13.3" evidence="3"/>
<evidence type="ECO:0000256" key="8">
    <source>
        <dbReference type="ARBA" id="ARBA00022741"/>
    </source>
</evidence>
<keyword evidence="4" id="KW-1003">Cell membrane</keyword>
<accession>A0ABV5KU01</accession>
<keyword evidence="7 14" id="KW-0812">Transmembrane</keyword>
<feature type="domain" description="HAMP" evidence="16">
    <location>
        <begin position="199"/>
        <end position="251"/>
    </location>
</feature>
<dbReference type="InterPro" id="IPR004358">
    <property type="entry name" value="Sig_transdc_His_kin-like_C"/>
</dbReference>
<evidence type="ECO:0000256" key="1">
    <source>
        <dbReference type="ARBA" id="ARBA00000085"/>
    </source>
</evidence>
<dbReference type="PANTHER" id="PTHR45528">
    <property type="entry name" value="SENSOR HISTIDINE KINASE CPXA"/>
    <property type="match status" value="1"/>
</dbReference>
<evidence type="ECO:0000259" key="15">
    <source>
        <dbReference type="PROSITE" id="PS50109"/>
    </source>
</evidence>
<feature type="transmembrane region" description="Helical" evidence="14">
    <location>
        <begin position="12"/>
        <end position="33"/>
    </location>
</feature>
<dbReference type="Pfam" id="PF00512">
    <property type="entry name" value="HisKA"/>
    <property type="match status" value="1"/>
</dbReference>
<dbReference type="CDD" id="cd06225">
    <property type="entry name" value="HAMP"/>
    <property type="match status" value="1"/>
</dbReference>
<dbReference type="SUPFAM" id="SSF55874">
    <property type="entry name" value="ATPase domain of HSP90 chaperone/DNA topoisomerase II/histidine kinase"/>
    <property type="match status" value="1"/>
</dbReference>
<evidence type="ECO:0000256" key="5">
    <source>
        <dbReference type="ARBA" id="ARBA00022553"/>
    </source>
</evidence>
<evidence type="ECO:0000256" key="3">
    <source>
        <dbReference type="ARBA" id="ARBA00012438"/>
    </source>
</evidence>
<dbReference type="Gene3D" id="1.10.287.130">
    <property type="match status" value="1"/>
</dbReference>
<evidence type="ECO:0000256" key="11">
    <source>
        <dbReference type="ARBA" id="ARBA00022989"/>
    </source>
</evidence>